<dbReference type="PANTHER" id="PTHR45947:SF3">
    <property type="entry name" value="SULFOQUINOVOSYL TRANSFERASE SQD2"/>
    <property type="match status" value="1"/>
</dbReference>
<gene>
    <name evidence="4" type="ORF">ACJEBI_20880</name>
</gene>
<dbReference type="GO" id="GO:0016757">
    <property type="term" value="F:glycosyltransferase activity"/>
    <property type="evidence" value="ECO:0007669"/>
    <property type="project" value="UniProtKB-KW"/>
</dbReference>
<reference evidence="4 5" key="1">
    <citation type="submission" date="2024-11" db="EMBL/GenBank/DDBJ databases">
        <authorList>
            <person name="Lucas J.A."/>
        </authorList>
    </citation>
    <scope>NUCLEOTIDE SEQUENCE [LARGE SCALE GENOMIC DNA]</scope>
    <source>
        <strain evidence="4 5">Z 5.4</strain>
    </source>
</reference>
<dbReference type="InterPro" id="IPR050194">
    <property type="entry name" value="Glycosyltransferase_grp1"/>
</dbReference>
<evidence type="ECO:0000259" key="2">
    <source>
        <dbReference type="Pfam" id="PF00534"/>
    </source>
</evidence>
<sequence length="382" mass="43636">MKIAIFTDTFYPDINGVARTLKHFTNFLEKQNISYKVFAPDSDANTNEYISSHISRFKSWPFFLYPECRLAFPNLFRIKSELEAFSPEIIHVATPFNMGLCGIYLAKKLSIPLVGSYHTDFDYYLKFYDLQFFTKILWKYMKWFHKPFKKLFVPSQETFTQLHRRGFANLEIWPHGVDCQLFHPHYDKQPIREKRGVTKKYLLTFVGRLAPEKDVKTLMTAAKSLPAKINEQIQWLVVGDGPLREELEVDAPANMTFTGYVTGVELAEIYSASDLFVFPSPTETFGNVVIEALASGTPVITANSGGVKNIIKQGATGYLCEAGNAAAFADAILKLLENEGLRSQFAREGRDYALAQSWDTILSQLLWHYQSVFEDTNIEKYA</sequence>
<feature type="domain" description="Glycosyltransferase subfamily 4-like N-terminal" evidence="3">
    <location>
        <begin position="14"/>
        <end position="180"/>
    </location>
</feature>
<dbReference type="EMBL" id="JBJHQH010000018">
    <property type="protein sequence ID" value="MFK9093919.1"/>
    <property type="molecule type" value="Genomic_DNA"/>
</dbReference>
<dbReference type="SUPFAM" id="SSF53756">
    <property type="entry name" value="UDP-Glycosyltransferase/glycogen phosphorylase"/>
    <property type="match status" value="1"/>
</dbReference>
<evidence type="ECO:0000259" key="3">
    <source>
        <dbReference type="Pfam" id="PF13439"/>
    </source>
</evidence>
<protein>
    <submittedName>
        <fullName evidence="4">Glycosyltransferase family 4 protein</fullName>
        <ecNumber evidence="4">2.4.-.-</ecNumber>
    </submittedName>
</protein>
<keyword evidence="4" id="KW-0808">Transferase</keyword>
<dbReference type="Gene3D" id="3.40.50.2000">
    <property type="entry name" value="Glycogen Phosphorylase B"/>
    <property type="match status" value="2"/>
</dbReference>
<dbReference type="Proteomes" id="UP001623041">
    <property type="component" value="Unassembled WGS sequence"/>
</dbReference>
<comment type="caution">
    <text evidence="4">The sequence shown here is derived from an EMBL/GenBank/DDBJ whole genome shotgun (WGS) entry which is preliminary data.</text>
</comment>
<dbReference type="EC" id="2.4.-.-" evidence="4"/>
<accession>A0ABW8RK91</accession>
<name>A0ABW8RK91_9BACI</name>
<dbReference type="Pfam" id="PF13439">
    <property type="entry name" value="Glyco_transf_4"/>
    <property type="match status" value="1"/>
</dbReference>
<dbReference type="RefSeq" id="WP_406582417.1">
    <property type="nucleotide sequence ID" value="NZ_JBJHQH010000018.1"/>
</dbReference>
<proteinExistence type="inferred from homology"/>
<evidence type="ECO:0000313" key="5">
    <source>
        <dbReference type="Proteomes" id="UP001623041"/>
    </source>
</evidence>
<keyword evidence="4" id="KW-0328">Glycosyltransferase</keyword>
<organism evidence="4 5">
    <name type="scientific">Bacillus salipaludis</name>
    <dbReference type="NCBI Taxonomy" id="2547811"/>
    <lineage>
        <taxon>Bacteria</taxon>
        <taxon>Bacillati</taxon>
        <taxon>Bacillota</taxon>
        <taxon>Bacilli</taxon>
        <taxon>Bacillales</taxon>
        <taxon>Bacillaceae</taxon>
        <taxon>Bacillus</taxon>
    </lineage>
</organism>
<dbReference type="Pfam" id="PF00534">
    <property type="entry name" value="Glycos_transf_1"/>
    <property type="match status" value="1"/>
</dbReference>
<evidence type="ECO:0000256" key="1">
    <source>
        <dbReference type="ARBA" id="ARBA00009481"/>
    </source>
</evidence>
<dbReference type="CDD" id="cd03814">
    <property type="entry name" value="GT4-like"/>
    <property type="match status" value="1"/>
</dbReference>
<dbReference type="InterPro" id="IPR028098">
    <property type="entry name" value="Glyco_trans_4-like_N"/>
</dbReference>
<comment type="similarity">
    <text evidence="1">Belongs to the glycosyltransferase group 1 family. Glycosyltransferase 4 subfamily.</text>
</comment>
<feature type="domain" description="Glycosyl transferase family 1" evidence="2">
    <location>
        <begin position="188"/>
        <end position="350"/>
    </location>
</feature>
<keyword evidence="5" id="KW-1185">Reference proteome</keyword>
<dbReference type="PANTHER" id="PTHR45947">
    <property type="entry name" value="SULFOQUINOVOSYL TRANSFERASE SQD2"/>
    <property type="match status" value="1"/>
</dbReference>
<dbReference type="InterPro" id="IPR001296">
    <property type="entry name" value="Glyco_trans_1"/>
</dbReference>
<evidence type="ECO:0000313" key="4">
    <source>
        <dbReference type="EMBL" id="MFK9093919.1"/>
    </source>
</evidence>